<reference evidence="2 3" key="1">
    <citation type="submission" date="2019-08" db="EMBL/GenBank/DDBJ databases">
        <title>100 year-old enigma solved: identification of Planctomyces bekefii, the type genus and species of the phylum Planctomycetes.</title>
        <authorList>
            <person name="Svetlana D.N."/>
            <person name="Overmann J."/>
        </authorList>
    </citation>
    <scope>NUCLEOTIDE SEQUENCE [LARGE SCALE GENOMIC DNA]</scope>
    <source>
        <strain evidence="2">Phe10_nw2017</strain>
    </source>
</reference>
<organism evidence="2 3">
    <name type="scientific">Planctomyces bekefii</name>
    <dbReference type="NCBI Taxonomy" id="1653850"/>
    <lineage>
        <taxon>Bacteria</taxon>
        <taxon>Pseudomonadati</taxon>
        <taxon>Planctomycetota</taxon>
        <taxon>Planctomycetia</taxon>
        <taxon>Planctomycetales</taxon>
        <taxon>Planctomycetaceae</taxon>
        <taxon>Planctomyces</taxon>
    </lineage>
</organism>
<dbReference type="Gene3D" id="1.10.10.10">
    <property type="entry name" value="Winged helix-like DNA-binding domain superfamily/Winged helix DNA-binding domain"/>
    <property type="match status" value="1"/>
</dbReference>
<keyword evidence="1" id="KW-0238">DNA-binding</keyword>
<evidence type="ECO:0000313" key="2">
    <source>
        <dbReference type="EMBL" id="TWW08158.1"/>
    </source>
</evidence>
<name>A0A5C6M0N4_9PLAN</name>
<gene>
    <name evidence="2" type="ORF">E3A20_27130</name>
</gene>
<dbReference type="Pfam" id="PF02082">
    <property type="entry name" value="Rrf2"/>
    <property type="match status" value="1"/>
</dbReference>
<protein>
    <recommendedName>
        <fullName evidence="4">Rrf2 family transcriptional regulator</fullName>
    </recommendedName>
</protein>
<dbReference type="SUPFAM" id="SSF46785">
    <property type="entry name" value="Winged helix' DNA-binding domain"/>
    <property type="match status" value="1"/>
</dbReference>
<evidence type="ECO:0008006" key="4">
    <source>
        <dbReference type="Google" id="ProtNLM"/>
    </source>
</evidence>
<proteinExistence type="predicted"/>
<dbReference type="PROSITE" id="PS01332">
    <property type="entry name" value="HTH_RRF2_1"/>
    <property type="match status" value="1"/>
</dbReference>
<evidence type="ECO:0000256" key="1">
    <source>
        <dbReference type="ARBA" id="ARBA00023125"/>
    </source>
</evidence>
<dbReference type="EMBL" id="SRHE01000811">
    <property type="protein sequence ID" value="TWW08158.1"/>
    <property type="molecule type" value="Genomic_DNA"/>
</dbReference>
<reference evidence="2 3" key="2">
    <citation type="submission" date="2019-08" db="EMBL/GenBank/DDBJ databases">
        <authorList>
            <person name="Henke P."/>
        </authorList>
    </citation>
    <scope>NUCLEOTIDE SEQUENCE [LARGE SCALE GENOMIC DNA]</scope>
    <source>
        <strain evidence="2">Phe10_nw2017</strain>
    </source>
</reference>
<evidence type="ECO:0000313" key="3">
    <source>
        <dbReference type="Proteomes" id="UP000321083"/>
    </source>
</evidence>
<sequence>MPMNITSKSRYALKIMMDLANQKGAITHRAEIAQRQGIPLDYMDQILGRLREGRLIDSIRGRSGGYRLAREARSISVHDIFTMVEDAFEPVRCLEGGVSCTMEHACSSKDAWTTISTAIRQALSGILLADLADHAWPASLAAVDLGIQECRAPRRRSGAEELNS</sequence>
<dbReference type="AlphaFoldDB" id="A0A5C6M0N4"/>
<dbReference type="Proteomes" id="UP000321083">
    <property type="component" value="Unassembled WGS sequence"/>
</dbReference>
<keyword evidence="3" id="KW-1185">Reference proteome</keyword>
<dbReference type="InterPro" id="IPR030489">
    <property type="entry name" value="TR_Rrf2-type_CS"/>
</dbReference>
<dbReference type="GO" id="GO:0003677">
    <property type="term" value="F:DNA binding"/>
    <property type="evidence" value="ECO:0007669"/>
    <property type="project" value="UniProtKB-KW"/>
</dbReference>
<dbReference type="PANTHER" id="PTHR33221">
    <property type="entry name" value="WINGED HELIX-TURN-HELIX TRANSCRIPTIONAL REGULATOR, RRF2 FAMILY"/>
    <property type="match status" value="1"/>
</dbReference>
<dbReference type="InterPro" id="IPR036388">
    <property type="entry name" value="WH-like_DNA-bd_sf"/>
</dbReference>
<dbReference type="InterPro" id="IPR000944">
    <property type="entry name" value="Tscrpt_reg_Rrf2"/>
</dbReference>
<dbReference type="PANTHER" id="PTHR33221:SF5">
    <property type="entry name" value="HTH-TYPE TRANSCRIPTIONAL REGULATOR ISCR"/>
    <property type="match status" value="1"/>
</dbReference>
<comment type="caution">
    <text evidence="2">The sequence shown here is derived from an EMBL/GenBank/DDBJ whole genome shotgun (WGS) entry which is preliminary data.</text>
</comment>
<dbReference type="PROSITE" id="PS51197">
    <property type="entry name" value="HTH_RRF2_2"/>
    <property type="match status" value="1"/>
</dbReference>
<accession>A0A5C6M0N4</accession>
<dbReference type="InterPro" id="IPR036390">
    <property type="entry name" value="WH_DNA-bd_sf"/>
</dbReference>
<dbReference type="NCBIfam" id="TIGR00738">
    <property type="entry name" value="rrf2_super"/>
    <property type="match status" value="1"/>
</dbReference>
<dbReference type="GO" id="GO:0003700">
    <property type="term" value="F:DNA-binding transcription factor activity"/>
    <property type="evidence" value="ECO:0007669"/>
    <property type="project" value="TreeGrafter"/>
</dbReference>
<dbReference type="GO" id="GO:0005829">
    <property type="term" value="C:cytosol"/>
    <property type="evidence" value="ECO:0007669"/>
    <property type="project" value="TreeGrafter"/>
</dbReference>